<accession>A0A9P9YUC3</accession>
<dbReference type="EMBL" id="JAMKOV010000002">
    <property type="protein sequence ID" value="KAI8043278.1"/>
    <property type="molecule type" value="Genomic_DNA"/>
</dbReference>
<evidence type="ECO:0000313" key="1">
    <source>
        <dbReference type="EMBL" id="KAI8043278.1"/>
    </source>
</evidence>
<sequence length="90" mass="10638">MAGSAQKPNKMRLIFIPAHTDTTMETQIASRTQLQKFFNIRNQNHRKKAQNRRRFHKITTIKASNKIKHCNMATKSHEKQNEFTELKFLV</sequence>
<name>A0A9P9YUC3_9MUSC</name>
<comment type="caution">
    <text evidence="1">The sequence shown here is derived from an EMBL/GenBank/DDBJ whole genome shotgun (WGS) entry which is preliminary data.</text>
</comment>
<protein>
    <submittedName>
        <fullName evidence="1">Uncharacterized protein</fullName>
    </submittedName>
</protein>
<keyword evidence="2" id="KW-1185">Reference proteome</keyword>
<evidence type="ECO:0000313" key="2">
    <source>
        <dbReference type="Proteomes" id="UP001059596"/>
    </source>
</evidence>
<dbReference type="AlphaFoldDB" id="A0A9P9YUC3"/>
<gene>
    <name evidence="1" type="ORF">M5D96_004605</name>
</gene>
<organism evidence="1 2">
    <name type="scientific">Drosophila gunungcola</name>
    <name type="common">fruit fly</name>
    <dbReference type="NCBI Taxonomy" id="103775"/>
    <lineage>
        <taxon>Eukaryota</taxon>
        <taxon>Metazoa</taxon>
        <taxon>Ecdysozoa</taxon>
        <taxon>Arthropoda</taxon>
        <taxon>Hexapoda</taxon>
        <taxon>Insecta</taxon>
        <taxon>Pterygota</taxon>
        <taxon>Neoptera</taxon>
        <taxon>Endopterygota</taxon>
        <taxon>Diptera</taxon>
        <taxon>Brachycera</taxon>
        <taxon>Muscomorpha</taxon>
        <taxon>Ephydroidea</taxon>
        <taxon>Drosophilidae</taxon>
        <taxon>Drosophila</taxon>
        <taxon>Sophophora</taxon>
    </lineage>
</organism>
<reference evidence="1" key="1">
    <citation type="journal article" date="2023" name="Genome Biol. Evol.">
        <title>Long-read-based Genome Assembly of Drosophila gunungcola Reveals Fewer Chemosensory Genes in Flower-breeding Species.</title>
        <authorList>
            <person name="Negi A."/>
            <person name="Liao B.Y."/>
            <person name="Yeh S.D."/>
        </authorList>
    </citation>
    <scope>NUCLEOTIDE SEQUENCE</scope>
    <source>
        <strain evidence="1">Sukarami</strain>
    </source>
</reference>
<proteinExistence type="predicted"/>
<dbReference type="Proteomes" id="UP001059596">
    <property type="component" value="Unassembled WGS sequence"/>
</dbReference>